<sequence length="457" mass="52121">MLENMGTFEYHFCTIPATRTSKRPRQEPTPSPIPVPEFLEVKTCPVVSIFQKKNPPATSVNRNRDIRGQMTPTYDTPLIKFLLISKMKGIPTLTIQSTLEEFTDLFPDLKNALDDPDKSVAMPSQNFITSLTGAFTPILHDQMESFVRSSRYLTIHMDGSTSRRNRAVAALGVSNERGGFMLLSLFQQIKHSAENIAESAFAELIKLPFYRMLFQKLKFVVSDTAHAQLKANILFSDKLKENGFSGAIPLHCVMHVAANFDLRSYEHFMFEDKSRDALAENPKGRPAGNANNKDTWNLLHSLKMSFGSRTTCSHSRSDIRFGLEASFLEAETFSTRPFLSDIGSRYAVHQANVLNFFKHEELVLKTCRDYRDRKFANMILTISEKSDYDLTKLKSSIIPMFWWAVSEPFLKSSGGHSRTYGSLMKAYTDMEKRMERVKQGSIHFILWAGFKFYLNFN</sequence>
<dbReference type="EMBL" id="OU015568">
    <property type="protein sequence ID" value="CAG5077624.1"/>
    <property type="molecule type" value="Genomic_DNA"/>
</dbReference>
<organism evidence="1 2">
    <name type="scientific">Oikopleura dioica</name>
    <name type="common">Tunicate</name>
    <dbReference type="NCBI Taxonomy" id="34765"/>
    <lineage>
        <taxon>Eukaryota</taxon>
        <taxon>Metazoa</taxon>
        <taxon>Chordata</taxon>
        <taxon>Tunicata</taxon>
        <taxon>Appendicularia</taxon>
        <taxon>Copelata</taxon>
        <taxon>Oikopleuridae</taxon>
        <taxon>Oikopleura</taxon>
    </lineage>
</organism>
<name>A0ABN7RHI7_OIKDI</name>
<dbReference type="Proteomes" id="UP001158576">
    <property type="component" value="Chromosome PAR"/>
</dbReference>
<reference evidence="1 2" key="1">
    <citation type="submission" date="2021-04" db="EMBL/GenBank/DDBJ databases">
        <authorList>
            <person name="Bliznina A."/>
        </authorList>
    </citation>
    <scope>NUCLEOTIDE SEQUENCE [LARGE SCALE GENOMIC DNA]</scope>
</reference>
<gene>
    <name evidence="1" type="ORF">OKIOD_LOCUS330</name>
</gene>
<evidence type="ECO:0000313" key="2">
    <source>
        <dbReference type="Proteomes" id="UP001158576"/>
    </source>
</evidence>
<keyword evidence="2" id="KW-1185">Reference proteome</keyword>
<evidence type="ECO:0000313" key="1">
    <source>
        <dbReference type="EMBL" id="CAG5077624.1"/>
    </source>
</evidence>
<accession>A0ABN7RHI7</accession>
<protein>
    <submittedName>
        <fullName evidence="1">Oidioi.mRNA.OKI2018_I69.PAR.g8772.t1.cds</fullName>
    </submittedName>
</protein>
<proteinExistence type="predicted"/>